<dbReference type="RefSeq" id="WP_147157296.1">
    <property type="nucleotide sequence ID" value="NZ_BKAJ01000291.1"/>
</dbReference>
<name>A0A512NSV2_9HYPH</name>
<feature type="transmembrane region" description="Helical" evidence="6">
    <location>
        <begin position="25"/>
        <end position="43"/>
    </location>
</feature>
<dbReference type="GO" id="GO:0005886">
    <property type="term" value="C:plasma membrane"/>
    <property type="evidence" value="ECO:0007669"/>
    <property type="project" value="UniProtKB-SubCell"/>
</dbReference>
<keyword evidence="2" id="KW-1003">Cell membrane</keyword>
<evidence type="ECO:0000256" key="5">
    <source>
        <dbReference type="ARBA" id="ARBA00023136"/>
    </source>
</evidence>
<dbReference type="AlphaFoldDB" id="A0A512NSV2"/>
<gene>
    <name evidence="7" type="ORF">RSO01_91900</name>
</gene>
<feature type="transmembrane region" description="Helical" evidence="6">
    <location>
        <begin position="155"/>
        <end position="173"/>
    </location>
</feature>
<evidence type="ECO:0000313" key="8">
    <source>
        <dbReference type="Proteomes" id="UP000321058"/>
    </source>
</evidence>
<dbReference type="Pfam" id="PF02653">
    <property type="entry name" value="BPD_transp_2"/>
    <property type="match status" value="1"/>
</dbReference>
<evidence type="ECO:0000313" key="7">
    <source>
        <dbReference type="EMBL" id="GEP62024.1"/>
    </source>
</evidence>
<reference evidence="7 8" key="1">
    <citation type="submission" date="2019-07" db="EMBL/GenBank/DDBJ databases">
        <title>Whole genome shotgun sequence of Reyranella soli NBRC 108950.</title>
        <authorList>
            <person name="Hosoyama A."/>
            <person name="Uohara A."/>
            <person name="Ohji S."/>
            <person name="Ichikawa N."/>
        </authorList>
    </citation>
    <scope>NUCLEOTIDE SEQUENCE [LARGE SCALE GENOMIC DNA]</scope>
    <source>
        <strain evidence="7 8">NBRC 108950</strain>
    </source>
</reference>
<evidence type="ECO:0000256" key="6">
    <source>
        <dbReference type="SAM" id="Phobius"/>
    </source>
</evidence>
<comment type="subcellular location">
    <subcellularLocation>
        <location evidence="1">Cell membrane</location>
        <topology evidence="1">Multi-pass membrane protein</topology>
    </subcellularLocation>
</comment>
<accession>A0A512NSV2</accession>
<keyword evidence="3 6" id="KW-0812">Transmembrane</keyword>
<sequence>MSRQAVLCAVGLGIAVIYPLLAPNYLINIGMMVFFVAFIGQSWNIAGGFAGQTSFGHVVFFGTGAYTSTILQVTYSWNPWLAWPAAMLAGGIVGWIIAFLSFRAGLRGSYFALITLAFAEVFRILANSVPFTRGGLGMLIKADQRPINFQFKDPIWIYYIALVLCVISLLIAWRLTRNRFGARLVAIRENEDAARALGIDVFAEKVKVLTLSGAMCAAGGTFYAQKYLYIDPSIAFGVDKSVEMLLVSMVGGAGTIFGPLIGSVALTVINEVTRGLASVVPALKNVQPLSLVVYGIMLVLIVARLPDGLMGLFRRKPRHA</sequence>
<evidence type="ECO:0000256" key="4">
    <source>
        <dbReference type="ARBA" id="ARBA00022989"/>
    </source>
</evidence>
<proteinExistence type="predicted"/>
<feature type="transmembrane region" description="Helical" evidence="6">
    <location>
        <begin position="289"/>
        <end position="306"/>
    </location>
</feature>
<feature type="transmembrane region" description="Helical" evidence="6">
    <location>
        <begin position="81"/>
        <end position="102"/>
    </location>
</feature>
<evidence type="ECO:0000256" key="3">
    <source>
        <dbReference type="ARBA" id="ARBA00022692"/>
    </source>
</evidence>
<evidence type="ECO:0000256" key="1">
    <source>
        <dbReference type="ARBA" id="ARBA00004651"/>
    </source>
</evidence>
<feature type="transmembrane region" description="Helical" evidence="6">
    <location>
        <begin position="109"/>
        <end position="126"/>
    </location>
</feature>
<keyword evidence="4 6" id="KW-1133">Transmembrane helix</keyword>
<dbReference type="CDD" id="cd06581">
    <property type="entry name" value="TM_PBP1_LivM_like"/>
    <property type="match status" value="1"/>
</dbReference>
<dbReference type="GO" id="GO:0015658">
    <property type="term" value="F:branched-chain amino acid transmembrane transporter activity"/>
    <property type="evidence" value="ECO:0007669"/>
    <property type="project" value="InterPro"/>
</dbReference>
<dbReference type="OrthoDB" id="9804361at2"/>
<dbReference type="PANTHER" id="PTHR30482">
    <property type="entry name" value="HIGH-AFFINITY BRANCHED-CHAIN AMINO ACID TRANSPORT SYSTEM PERMEASE"/>
    <property type="match status" value="1"/>
</dbReference>
<keyword evidence="5 6" id="KW-0472">Membrane</keyword>
<dbReference type="InterPro" id="IPR043428">
    <property type="entry name" value="LivM-like"/>
</dbReference>
<evidence type="ECO:0000256" key="2">
    <source>
        <dbReference type="ARBA" id="ARBA00022475"/>
    </source>
</evidence>
<dbReference type="EMBL" id="BKAJ01000291">
    <property type="protein sequence ID" value="GEP62024.1"/>
    <property type="molecule type" value="Genomic_DNA"/>
</dbReference>
<comment type="caution">
    <text evidence="7">The sequence shown here is derived from an EMBL/GenBank/DDBJ whole genome shotgun (WGS) entry which is preliminary data.</text>
</comment>
<dbReference type="InterPro" id="IPR001851">
    <property type="entry name" value="ABC_transp_permease"/>
</dbReference>
<dbReference type="Proteomes" id="UP000321058">
    <property type="component" value="Unassembled WGS sequence"/>
</dbReference>
<feature type="transmembrane region" description="Helical" evidence="6">
    <location>
        <begin position="55"/>
        <end position="75"/>
    </location>
</feature>
<organism evidence="7 8">
    <name type="scientific">Reyranella soli</name>
    <dbReference type="NCBI Taxonomy" id="1230389"/>
    <lineage>
        <taxon>Bacteria</taxon>
        <taxon>Pseudomonadati</taxon>
        <taxon>Pseudomonadota</taxon>
        <taxon>Alphaproteobacteria</taxon>
        <taxon>Hyphomicrobiales</taxon>
        <taxon>Reyranellaceae</taxon>
        <taxon>Reyranella</taxon>
    </lineage>
</organism>
<keyword evidence="8" id="KW-1185">Reference proteome</keyword>
<protein>
    <submittedName>
        <fullName evidence="7">Branched-chain amino acid ABC transporter permease</fullName>
    </submittedName>
</protein>
<dbReference type="PANTHER" id="PTHR30482:SF10">
    <property type="entry name" value="HIGH-AFFINITY BRANCHED-CHAIN AMINO ACID TRANSPORT PROTEIN BRAE"/>
    <property type="match status" value="1"/>
</dbReference>
<feature type="transmembrane region" description="Helical" evidence="6">
    <location>
        <begin position="245"/>
        <end position="269"/>
    </location>
</feature>